<dbReference type="Gene3D" id="3.40.50.1820">
    <property type="entry name" value="alpha/beta hydrolase"/>
    <property type="match status" value="1"/>
</dbReference>
<dbReference type="SUPFAM" id="SSF53474">
    <property type="entry name" value="alpha/beta-Hydrolases"/>
    <property type="match status" value="1"/>
</dbReference>
<sequence>MTHHRQVRGWPLALSALLAGCSATTGIGVKDVPYPTVRSSWAQAGITDARQPFSAVFCRHLQATPATAMQDCARWWWPIEAGATGVADRPLSDPLPATRDLVIIPGIFGECVAPWVTPFSHDHAALAALGYRVSVADVEGRASAARNADHLHTHLARLPEDANAVIIAYSKGATDVMLAVSQPQAAAWRHKVSALIAVAGAVQGSPLADDGHTLYRDLARFDLPTCDRSDAGGVRSLTHAEAMRVADAFAASRPPFPTYSVVAVAERGNVNSLLAGTHAWLSLIDARNDGQVLLEDAVIPGSTVLGVFRADHWSIALPFEDSPAPLMRPFRRNNHFPRGPLVRAMLEFTAPVAASRVTTKEE</sequence>
<protein>
    <recommendedName>
        <fullName evidence="3">Alpha/beta hydrolase</fullName>
    </recommendedName>
</protein>
<reference evidence="1 2" key="1">
    <citation type="submission" date="2019-04" db="EMBL/GenBank/DDBJ databases">
        <title>Microbes associate with the intestines of laboratory mice.</title>
        <authorList>
            <person name="Navarre W."/>
            <person name="Wong E."/>
            <person name="Huang K."/>
            <person name="Tropini C."/>
            <person name="Ng K."/>
            <person name="Yu B."/>
        </authorList>
    </citation>
    <scope>NUCLEOTIDE SEQUENCE [LARGE SCALE GENOMIC DNA]</scope>
    <source>
        <strain evidence="1 2">NM62_B4-13</strain>
    </source>
</reference>
<name>A0A4S2D0M3_STEMA</name>
<proteinExistence type="predicted"/>
<organism evidence="1 2">
    <name type="scientific">Stenotrophomonas maltophilia</name>
    <name type="common">Pseudomonas maltophilia</name>
    <name type="synonym">Xanthomonas maltophilia</name>
    <dbReference type="NCBI Taxonomy" id="40324"/>
    <lineage>
        <taxon>Bacteria</taxon>
        <taxon>Pseudomonadati</taxon>
        <taxon>Pseudomonadota</taxon>
        <taxon>Gammaproteobacteria</taxon>
        <taxon>Lysobacterales</taxon>
        <taxon>Lysobacteraceae</taxon>
        <taxon>Stenotrophomonas</taxon>
        <taxon>Stenotrophomonas maltophilia group</taxon>
    </lineage>
</organism>
<dbReference type="RefSeq" id="WP_136004495.1">
    <property type="nucleotide sequence ID" value="NZ_SRYW01000006.1"/>
</dbReference>
<dbReference type="PROSITE" id="PS51257">
    <property type="entry name" value="PROKAR_LIPOPROTEIN"/>
    <property type="match status" value="1"/>
</dbReference>
<dbReference type="InterPro" id="IPR029058">
    <property type="entry name" value="AB_hydrolase_fold"/>
</dbReference>
<comment type="caution">
    <text evidence="1">The sequence shown here is derived from an EMBL/GenBank/DDBJ whole genome shotgun (WGS) entry which is preliminary data.</text>
</comment>
<dbReference type="OrthoDB" id="8957517at2"/>
<evidence type="ECO:0008006" key="3">
    <source>
        <dbReference type="Google" id="ProtNLM"/>
    </source>
</evidence>
<evidence type="ECO:0000313" key="2">
    <source>
        <dbReference type="Proteomes" id="UP000306631"/>
    </source>
</evidence>
<dbReference type="EMBL" id="SRYW01000006">
    <property type="protein sequence ID" value="TGY34452.1"/>
    <property type="molecule type" value="Genomic_DNA"/>
</dbReference>
<dbReference type="Proteomes" id="UP000306631">
    <property type="component" value="Unassembled WGS sequence"/>
</dbReference>
<dbReference type="AlphaFoldDB" id="A0A4S2D0M3"/>
<evidence type="ECO:0000313" key="1">
    <source>
        <dbReference type="EMBL" id="TGY34452.1"/>
    </source>
</evidence>
<gene>
    <name evidence="1" type="ORF">E5352_08360</name>
</gene>
<accession>A0A4S2D0M3</accession>